<name>A0A7H0VBL3_9FLAO</name>
<evidence type="ECO:0000256" key="2">
    <source>
        <dbReference type="SAM" id="Coils"/>
    </source>
</evidence>
<dbReference type="InterPro" id="IPR036737">
    <property type="entry name" value="OmpA-like_sf"/>
</dbReference>
<dbReference type="Pfam" id="PF00691">
    <property type="entry name" value="OmpA"/>
    <property type="match status" value="1"/>
</dbReference>
<evidence type="ECO:0000313" key="4">
    <source>
        <dbReference type="EMBL" id="QNR23111.1"/>
    </source>
</evidence>
<dbReference type="RefSeq" id="WP_210757647.1">
    <property type="nucleotide sequence ID" value="NZ_CP060139.1"/>
</dbReference>
<proteinExistence type="predicted"/>
<dbReference type="InterPro" id="IPR006665">
    <property type="entry name" value="OmpA-like"/>
</dbReference>
<evidence type="ECO:0000313" key="5">
    <source>
        <dbReference type="Proteomes" id="UP000516305"/>
    </source>
</evidence>
<dbReference type="PANTHER" id="PTHR30329:SF21">
    <property type="entry name" value="LIPOPROTEIN YIAD-RELATED"/>
    <property type="match status" value="1"/>
</dbReference>
<accession>A0A7H0VBL3</accession>
<organism evidence="4 5">
    <name type="scientific">Croceimicrobium hydrocarbonivorans</name>
    <dbReference type="NCBI Taxonomy" id="2761580"/>
    <lineage>
        <taxon>Bacteria</taxon>
        <taxon>Pseudomonadati</taxon>
        <taxon>Bacteroidota</taxon>
        <taxon>Flavobacteriia</taxon>
        <taxon>Flavobacteriales</taxon>
        <taxon>Owenweeksiaceae</taxon>
        <taxon>Croceimicrobium</taxon>
    </lineage>
</organism>
<dbReference type="PROSITE" id="PS51123">
    <property type="entry name" value="OMPA_2"/>
    <property type="match status" value="1"/>
</dbReference>
<sequence length="277" mass="30650">MKKGILILGSALVLSSCVSKSKYTALQDQYNETSDELSKTRMELAACLDNKKNASKEIDYLKKTNYQLLKNIGNMSTLSKKEAENLERSLEQIKEKDLTIQSLQDAINKRDSVTFALVTSLKGATVGIDDEDISINVEKGVVYVSISDKLLFTSGSSKLSKEALAVLGKVAQVLKSQPELEFMVEGHTDNKAVRQGASFEDNWELSAERAASVVRVLEKDFNIKPERMTVAGKGEYAPVASNDSAEGRAQNRRTRIVILPKLDEFYSLIEEGMEKAK</sequence>
<dbReference type="EMBL" id="CP060139">
    <property type="protein sequence ID" value="QNR23111.1"/>
    <property type="molecule type" value="Genomic_DNA"/>
</dbReference>
<reference evidence="4 5" key="1">
    <citation type="submission" date="2020-08" db="EMBL/GenBank/DDBJ databases">
        <title>Croceimicrobium hydrocarbonivorans gen. nov., sp. nov., a novel marine bacterium isolated from a bacterial consortium that degrades polyethylene terephthalate.</title>
        <authorList>
            <person name="Liu R."/>
        </authorList>
    </citation>
    <scope>NUCLEOTIDE SEQUENCE [LARGE SCALE GENOMIC DNA]</scope>
    <source>
        <strain evidence="4 5">A20-9</strain>
    </source>
</reference>
<keyword evidence="1" id="KW-0472">Membrane</keyword>
<dbReference type="KEGG" id="chyd:H4K34_12075"/>
<keyword evidence="2" id="KW-0175">Coiled coil</keyword>
<evidence type="ECO:0000259" key="3">
    <source>
        <dbReference type="PROSITE" id="PS51123"/>
    </source>
</evidence>
<protein>
    <submittedName>
        <fullName evidence="4">OmpA family protein</fullName>
    </submittedName>
</protein>
<feature type="coiled-coil region" evidence="2">
    <location>
        <begin position="76"/>
        <end position="106"/>
    </location>
</feature>
<dbReference type="Gene3D" id="3.30.1330.60">
    <property type="entry name" value="OmpA-like domain"/>
    <property type="match status" value="1"/>
</dbReference>
<dbReference type="SUPFAM" id="SSF103088">
    <property type="entry name" value="OmpA-like"/>
    <property type="match status" value="1"/>
</dbReference>
<gene>
    <name evidence="4" type="ORF">H4K34_12075</name>
</gene>
<evidence type="ECO:0000256" key="1">
    <source>
        <dbReference type="PROSITE-ProRule" id="PRU00473"/>
    </source>
</evidence>
<dbReference type="Proteomes" id="UP000516305">
    <property type="component" value="Chromosome"/>
</dbReference>
<dbReference type="PROSITE" id="PS51257">
    <property type="entry name" value="PROKAR_LIPOPROTEIN"/>
    <property type="match status" value="1"/>
</dbReference>
<feature type="domain" description="OmpA-like" evidence="3">
    <location>
        <begin position="139"/>
        <end position="262"/>
    </location>
</feature>
<dbReference type="PANTHER" id="PTHR30329">
    <property type="entry name" value="STATOR ELEMENT OF FLAGELLAR MOTOR COMPLEX"/>
    <property type="match status" value="1"/>
</dbReference>
<dbReference type="InterPro" id="IPR050330">
    <property type="entry name" value="Bact_OuterMem_StrucFunc"/>
</dbReference>
<dbReference type="GO" id="GO:0016020">
    <property type="term" value="C:membrane"/>
    <property type="evidence" value="ECO:0007669"/>
    <property type="project" value="UniProtKB-UniRule"/>
</dbReference>
<keyword evidence="5" id="KW-1185">Reference proteome</keyword>
<dbReference type="CDD" id="cd07185">
    <property type="entry name" value="OmpA_C-like"/>
    <property type="match status" value="1"/>
</dbReference>
<dbReference type="AlphaFoldDB" id="A0A7H0VBL3"/>